<gene>
    <name evidence="6" type="ORF">FNK824_LOCUS28801</name>
</gene>
<dbReference type="PROSITE" id="PS51125">
    <property type="entry name" value="NHL"/>
    <property type="match status" value="1"/>
</dbReference>
<evidence type="ECO:0000256" key="5">
    <source>
        <dbReference type="SAM" id="Coils"/>
    </source>
</evidence>
<keyword evidence="1" id="KW-0732">Signal</keyword>
<evidence type="ECO:0000256" key="3">
    <source>
        <dbReference type="ARBA" id="ARBA00023180"/>
    </source>
</evidence>
<dbReference type="InterPro" id="IPR001258">
    <property type="entry name" value="NHL_repeat"/>
</dbReference>
<dbReference type="SUPFAM" id="SSF63829">
    <property type="entry name" value="Calcium-dependent phosphotriesterase"/>
    <property type="match status" value="1"/>
</dbReference>
<evidence type="ECO:0000256" key="1">
    <source>
        <dbReference type="ARBA" id="ARBA00022729"/>
    </source>
</evidence>
<dbReference type="PANTHER" id="PTHR10680:SF28">
    <property type="entry name" value="SMP-30_GLUCONOLACTONASE_LRE-LIKE REGION DOMAIN-CONTAINING PROTEIN"/>
    <property type="match status" value="1"/>
</dbReference>
<sequence length="488" mass="55555">MATTATDRNLCDTCGKAKGISKCEGCAKIFCYNHFGDHRQELNKQLDEVEVIRDLYRQTLTEQTADSQRDKLVQQINNWESDSIKKIQETAEEARQILFRHTNEHIKQIEVKLNKLTDQLRQSRQENDFVETDLHQWKEQVAQLNRELTNPSSIILRQDLEPFITKIYVDISTIPLDFTNIGINTRWIQHGNTIAGGNEKGNLLNQLCYSWDIYVTDNQTVYVADSSNHRIVEWKCDATNGQIIAGGHGPGNRTDQLNDPRSVIFDRKTDCLIIGDNGNRRVLRWPRQNGTNGQIITSNIDCSRLTMDNDGYLYVSDNTKHEVRRWKIGETDGTLVAGGNGFGHYLNQLNCPNHIFIDHEHSVYVSDSDNHRVMKWMKDAKEGIVVAGGQGKGTDLTQLSYPRGVIVDHLGTVYVSDYGNHRVVRWFKGAIQGGIVVGGNEKGNQLNQLNHPTVPFNNLSKCRFDSIMYQNVQFDNLPKHAIQQSTEM</sequence>
<dbReference type="Pfam" id="PF01436">
    <property type="entry name" value="NHL"/>
    <property type="match status" value="2"/>
</dbReference>
<evidence type="ECO:0000256" key="2">
    <source>
        <dbReference type="ARBA" id="ARBA00022737"/>
    </source>
</evidence>
<evidence type="ECO:0000313" key="6">
    <source>
        <dbReference type="EMBL" id="CAF4052771.1"/>
    </source>
</evidence>
<dbReference type="EMBL" id="CAJOBE010008047">
    <property type="protein sequence ID" value="CAF4052771.1"/>
    <property type="molecule type" value="Genomic_DNA"/>
</dbReference>
<dbReference type="PANTHER" id="PTHR10680">
    <property type="entry name" value="PEPTIDYL-GLYCINE ALPHA-AMIDATING MONOOXYGENASE"/>
    <property type="match status" value="1"/>
</dbReference>
<name>A0A819RUD8_9BILA</name>
<dbReference type="Proteomes" id="UP000663874">
    <property type="component" value="Unassembled WGS sequence"/>
</dbReference>
<keyword evidence="3" id="KW-0325">Glycoprotein</keyword>
<reference evidence="6" key="1">
    <citation type="submission" date="2021-02" db="EMBL/GenBank/DDBJ databases">
        <authorList>
            <person name="Nowell W R."/>
        </authorList>
    </citation>
    <scope>NUCLEOTIDE SEQUENCE</scope>
</reference>
<proteinExistence type="predicted"/>
<protein>
    <submittedName>
        <fullName evidence="6">Uncharacterized protein</fullName>
    </submittedName>
</protein>
<accession>A0A819RUD8</accession>
<evidence type="ECO:0000313" key="7">
    <source>
        <dbReference type="Proteomes" id="UP000663874"/>
    </source>
</evidence>
<organism evidence="6 7">
    <name type="scientific">Rotaria sordida</name>
    <dbReference type="NCBI Taxonomy" id="392033"/>
    <lineage>
        <taxon>Eukaryota</taxon>
        <taxon>Metazoa</taxon>
        <taxon>Spiralia</taxon>
        <taxon>Gnathifera</taxon>
        <taxon>Rotifera</taxon>
        <taxon>Eurotatoria</taxon>
        <taxon>Bdelloidea</taxon>
        <taxon>Philodinida</taxon>
        <taxon>Philodinidae</taxon>
        <taxon>Rotaria</taxon>
    </lineage>
</organism>
<keyword evidence="2" id="KW-0677">Repeat</keyword>
<feature type="coiled-coil region" evidence="5">
    <location>
        <begin position="84"/>
        <end position="147"/>
    </location>
</feature>
<evidence type="ECO:0000256" key="4">
    <source>
        <dbReference type="PROSITE-ProRule" id="PRU00504"/>
    </source>
</evidence>
<dbReference type="InterPro" id="IPR011042">
    <property type="entry name" value="6-blade_b-propeller_TolB-like"/>
</dbReference>
<dbReference type="Gene3D" id="2.120.10.30">
    <property type="entry name" value="TolB, C-terminal domain"/>
    <property type="match status" value="2"/>
</dbReference>
<keyword evidence="5" id="KW-0175">Coiled coil</keyword>
<dbReference type="CDD" id="cd05819">
    <property type="entry name" value="NHL"/>
    <property type="match status" value="1"/>
</dbReference>
<dbReference type="GO" id="GO:0005576">
    <property type="term" value="C:extracellular region"/>
    <property type="evidence" value="ECO:0007669"/>
    <property type="project" value="TreeGrafter"/>
</dbReference>
<comment type="caution">
    <text evidence="6">The sequence shown here is derived from an EMBL/GenBank/DDBJ whole genome shotgun (WGS) entry which is preliminary data.</text>
</comment>
<feature type="repeat" description="NHL" evidence="4">
    <location>
        <begin position="392"/>
        <end position="424"/>
    </location>
</feature>
<dbReference type="AlphaFoldDB" id="A0A819RUD8"/>